<feature type="chain" id="PRO_5047418487" evidence="2">
    <location>
        <begin position="27"/>
        <end position="473"/>
    </location>
</feature>
<dbReference type="Proteomes" id="UP001445472">
    <property type="component" value="Unassembled WGS sequence"/>
</dbReference>
<keyword evidence="4" id="KW-1185">Reference proteome</keyword>
<evidence type="ECO:0000256" key="2">
    <source>
        <dbReference type="SAM" id="SignalP"/>
    </source>
</evidence>
<keyword evidence="2" id="KW-0732">Signal</keyword>
<proteinExistence type="predicted"/>
<dbReference type="RefSeq" id="WP_351975830.1">
    <property type="nucleotide sequence ID" value="NZ_JBEPBX010000007.1"/>
</dbReference>
<evidence type="ECO:0000313" key="3">
    <source>
        <dbReference type="EMBL" id="MER6613867.1"/>
    </source>
</evidence>
<dbReference type="EMBL" id="JBEPBX010000007">
    <property type="protein sequence ID" value="MER6613867.1"/>
    <property type="molecule type" value="Genomic_DNA"/>
</dbReference>
<accession>A0ABV1UUD0</accession>
<feature type="signal peptide" evidence="2">
    <location>
        <begin position="1"/>
        <end position="26"/>
    </location>
</feature>
<name>A0ABV1UUD0_9ACTN</name>
<sequence length="473" mass="48971">MRIGKNVMAALLAGALIGTVSGCSSGGSEDDAPGTATEKPTDVTLKSKITPPPAFASEKGWEVRADWMPEGQPFPYALSAKGDIIAHLDKTTQGYVLKVREAVSGRLLSTSKPWKAPEPTEEQTEDPDGLLTVPRVSQITGGEREYFAVWAYGRKSKDQLHSAKEVVSAAFYPVDASGDIGPSGTADVEASAEDSATDVNVFPGARGLVVIPGFEDAVLVSPDGKVSQGISKVKLGGKPSDLDLNLAFPGPDGLVTNGKLEKGGSDSGGFGIDGGWHSTQVTPPGADAVLKGEFASTGPWETPNGRIHSATGNHLIAGWYTTSDKPVSAVHDLATGKLRATAPCANIGTPYDLRTPKQPDQYETPAGLSPNGDYLVKGGSVFDLKTGKGHCVGEGKDAKKITLISVGDDGTAYGLTDQSGTEGNMPVSVSAKTGAAKPLPVATTTPDAVAKGAGVFITYASHYTRLIVLNVRN</sequence>
<protein>
    <submittedName>
        <fullName evidence="3">Uncharacterized protein</fullName>
    </submittedName>
</protein>
<organism evidence="3 4">
    <name type="scientific">Streptomyces xantholiticus</name>
    <dbReference type="NCBI Taxonomy" id="68285"/>
    <lineage>
        <taxon>Bacteria</taxon>
        <taxon>Bacillati</taxon>
        <taxon>Actinomycetota</taxon>
        <taxon>Actinomycetes</taxon>
        <taxon>Kitasatosporales</taxon>
        <taxon>Streptomycetaceae</taxon>
        <taxon>Streptomyces</taxon>
    </lineage>
</organism>
<evidence type="ECO:0000256" key="1">
    <source>
        <dbReference type="SAM" id="MobiDB-lite"/>
    </source>
</evidence>
<feature type="region of interest" description="Disordered" evidence="1">
    <location>
        <begin position="23"/>
        <end position="52"/>
    </location>
</feature>
<gene>
    <name evidence="3" type="ORF">ABT276_10860</name>
</gene>
<reference evidence="3 4" key="1">
    <citation type="submission" date="2024-06" db="EMBL/GenBank/DDBJ databases">
        <title>The Natural Products Discovery Center: Release of the First 8490 Sequenced Strains for Exploring Actinobacteria Biosynthetic Diversity.</title>
        <authorList>
            <person name="Kalkreuter E."/>
            <person name="Kautsar S.A."/>
            <person name="Yang D."/>
            <person name="Bader C.D."/>
            <person name="Teijaro C.N."/>
            <person name="Fluegel L."/>
            <person name="Davis C.M."/>
            <person name="Simpson J.R."/>
            <person name="Lauterbach L."/>
            <person name="Steele A.D."/>
            <person name="Gui C."/>
            <person name="Meng S."/>
            <person name="Li G."/>
            <person name="Viehrig K."/>
            <person name="Ye F."/>
            <person name="Su P."/>
            <person name="Kiefer A.F."/>
            <person name="Nichols A."/>
            <person name="Cepeda A.J."/>
            <person name="Yan W."/>
            <person name="Fan B."/>
            <person name="Jiang Y."/>
            <person name="Adhikari A."/>
            <person name="Zheng C.-J."/>
            <person name="Schuster L."/>
            <person name="Cowan T.M."/>
            <person name="Smanski M.J."/>
            <person name="Chevrette M.G."/>
            <person name="De Carvalho L.P.S."/>
            <person name="Shen B."/>
        </authorList>
    </citation>
    <scope>NUCLEOTIDE SEQUENCE [LARGE SCALE GENOMIC DNA]</scope>
    <source>
        <strain evidence="3 4">NPDC000837</strain>
    </source>
</reference>
<comment type="caution">
    <text evidence="3">The sequence shown here is derived from an EMBL/GenBank/DDBJ whole genome shotgun (WGS) entry which is preliminary data.</text>
</comment>
<evidence type="ECO:0000313" key="4">
    <source>
        <dbReference type="Proteomes" id="UP001445472"/>
    </source>
</evidence>
<dbReference type="PROSITE" id="PS51257">
    <property type="entry name" value="PROKAR_LIPOPROTEIN"/>
    <property type="match status" value="1"/>
</dbReference>